<dbReference type="Proteomes" id="UP000324222">
    <property type="component" value="Unassembled WGS sequence"/>
</dbReference>
<accession>A0A5B7GKW9</accession>
<dbReference type="AlphaFoldDB" id="A0A5B7GKW9"/>
<evidence type="ECO:0008006" key="3">
    <source>
        <dbReference type="Google" id="ProtNLM"/>
    </source>
</evidence>
<evidence type="ECO:0000313" key="1">
    <source>
        <dbReference type="EMBL" id="MPC57134.1"/>
    </source>
</evidence>
<reference evidence="1 2" key="1">
    <citation type="submission" date="2019-05" db="EMBL/GenBank/DDBJ databases">
        <title>Another draft genome of Portunus trituberculatus and its Hox gene families provides insights of decapod evolution.</title>
        <authorList>
            <person name="Jeong J.-H."/>
            <person name="Song I."/>
            <person name="Kim S."/>
            <person name="Choi T."/>
            <person name="Kim D."/>
            <person name="Ryu S."/>
            <person name="Kim W."/>
        </authorList>
    </citation>
    <scope>NUCLEOTIDE SEQUENCE [LARGE SCALE GENOMIC DNA]</scope>
    <source>
        <tissue evidence="1">Muscle</tissue>
    </source>
</reference>
<comment type="caution">
    <text evidence="1">The sequence shown here is derived from an EMBL/GenBank/DDBJ whole genome shotgun (WGS) entry which is preliminary data.</text>
</comment>
<dbReference type="OrthoDB" id="6342757at2759"/>
<protein>
    <recommendedName>
        <fullName evidence="3">Peptidase A2 domain-containing protein</fullName>
    </recommendedName>
</protein>
<organism evidence="1 2">
    <name type="scientific">Portunus trituberculatus</name>
    <name type="common">Swimming crab</name>
    <name type="synonym">Neptunus trituberculatus</name>
    <dbReference type="NCBI Taxonomy" id="210409"/>
    <lineage>
        <taxon>Eukaryota</taxon>
        <taxon>Metazoa</taxon>
        <taxon>Ecdysozoa</taxon>
        <taxon>Arthropoda</taxon>
        <taxon>Crustacea</taxon>
        <taxon>Multicrustacea</taxon>
        <taxon>Malacostraca</taxon>
        <taxon>Eumalacostraca</taxon>
        <taxon>Eucarida</taxon>
        <taxon>Decapoda</taxon>
        <taxon>Pleocyemata</taxon>
        <taxon>Brachyura</taxon>
        <taxon>Eubrachyura</taxon>
        <taxon>Portunoidea</taxon>
        <taxon>Portunidae</taxon>
        <taxon>Portuninae</taxon>
        <taxon>Portunus</taxon>
    </lineage>
</organism>
<sequence length="235" mass="25346">MELGSSILPSAPSHHPVTVTVVHSKGSSSISMLPDTGANATIIGPGHLTRLEVYPSDLQPTPADSRYTADGSSMSPALGSLQAELHLKGNMARVWIDVHEDIPVPLLSHQACKELWLIPDRFPQPIAEVTHASVRVHTQDKEATAAVPDAAPMPTSELPFSLPSTPTPALPFNATVTPAQAKAFFLKEYKDVLMSRADLFNSPLKSMAGPPMRIHLHEDARPFAIHTPRQIPLAF</sequence>
<dbReference type="EMBL" id="VSRR010014532">
    <property type="protein sequence ID" value="MPC57134.1"/>
    <property type="molecule type" value="Genomic_DNA"/>
</dbReference>
<evidence type="ECO:0000313" key="2">
    <source>
        <dbReference type="Proteomes" id="UP000324222"/>
    </source>
</evidence>
<gene>
    <name evidence="1" type="ORF">E2C01_051108</name>
</gene>
<keyword evidence="2" id="KW-1185">Reference proteome</keyword>
<proteinExistence type="predicted"/>
<name>A0A5B7GKW9_PORTR</name>